<keyword evidence="10" id="KW-1185">Reference proteome</keyword>
<dbReference type="Gramene" id="QL07p014111:mrna">
    <property type="protein sequence ID" value="QL07p014111:mrna"/>
    <property type="gene ID" value="QL07p014111"/>
</dbReference>
<accession>A0A7N2M349</accession>
<feature type="compositionally biased region" description="Basic and acidic residues" evidence="7">
    <location>
        <begin position="118"/>
        <end position="128"/>
    </location>
</feature>
<dbReference type="Pfam" id="PF18439">
    <property type="entry name" value="zf_UBZ"/>
    <property type="match status" value="1"/>
</dbReference>
<evidence type="ECO:0000256" key="1">
    <source>
        <dbReference type="ARBA" id="ARBA00004123"/>
    </source>
</evidence>
<keyword evidence="5" id="KW-0234">DNA repair</keyword>
<keyword evidence="6" id="KW-0539">Nucleus</keyword>
<dbReference type="InterPro" id="IPR041298">
    <property type="entry name" value="UBZ3"/>
</dbReference>
<dbReference type="GO" id="GO:0006281">
    <property type="term" value="P:DNA repair"/>
    <property type="evidence" value="ECO:0007669"/>
    <property type="project" value="UniProtKB-KW"/>
</dbReference>
<dbReference type="InterPro" id="IPR050116">
    <property type="entry name" value="DNA_polymerase-Y"/>
</dbReference>
<evidence type="ECO:0000256" key="2">
    <source>
        <dbReference type="ARBA" id="ARBA00022679"/>
    </source>
</evidence>
<reference evidence="9 10" key="1">
    <citation type="journal article" date="2016" name="G3 (Bethesda)">
        <title>First Draft Assembly and Annotation of the Genome of a California Endemic Oak Quercus lobata Nee (Fagaceae).</title>
        <authorList>
            <person name="Sork V.L."/>
            <person name="Fitz-Gibbon S.T."/>
            <person name="Puiu D."/>
            <person name="Crepeau M."/>
            <person name="Gugger P.F."/>
            <person name="Sherman R."/>
            <person name="Stevens K."/>
            <person name="Langley C.H."/>
            <person name="Pellegrini M."/>
            <person name="Salzberg S.L."/>
        </authorList>
    </citation>
    <scope>NUCLEOTIDE SEQUENCE [LARGE SCALE GENOMIC DNA]</scope>
    <source>
        <strain evidence="9 10">cv. SW786</strain>
    </source>
</reference>
<sequence>MLCQDLEVYIDFAGFWTPRVEIKEIENEVCSDINKPNDRMAVMTFISSLPIRKLLVSVQDLHVFFSPLCLYVHRFMNDTETGFSMGSHEACSYDGRDLLDSSHFPDLEDNNCAIGNNDGERQKFHEPLNDENGNKVNTPERKSYQNAVSELKADSSSVPFAFRSLDEENKRANLPDDDTVSSSNHGKLLLWVNYYKCSLCGIELPPCFVEERQEHFDFHLAERLQKEESRCDTGMLRHRIAFFIFSLHITNI</sequence>
<organism evidence="9 10">
    <name type="scientific">Quercus lobata</name>
    <name type="common">Valley oak</name>
    <dbReference type="NCBI Taxonomy" id="97700"/>
    <lineage>
        <taxon>Eukaryota</taxon>
        <taxon>Viridiplantae</taxon>
        <taxon>Streptophyta</taxon>
        <taxon>Embryophyta</taxon>
        <taxon>Tracheophyta</taxon>
        <taxon>Spermatophyta</taxon>
        <taxon>Magnoliopsida</taxon>
        <taxon>eudicotyledons</taxon>
        <taxon>Gunneridae</taxon>
        <taxon>Pentapetalae</taxon>
        <taxon>rosids</taxon>
        <taxon>fabids</taxon>
        <taxon>Fagales</taxon>
        <taxon>Fagaceae</taxon>
        <taxon>Quercus</taxon>
    </lineage>
</organism>
<keyword evidence="3" id="KW-0479">Metal-binding</keyword>
<evidence type="ECO:0000256" key="4">
    <source>
        <dbReference type="ARBA" id="ARBA00022763"/>
    </source>
</evidence>
<dbReference type="GO" id="GO:0042276">
    <property type="term" value="P:error-prone translesion synthesis"/>
    <property type="evidence" value="ECO:0007669"/>
    <property type="project" value="TreeGrafter"/>
</dbReference>
<feature type="region of interest" description="Disordered" evidence="7">
    <location>
        <begin position="116"/>
        <end position="145"/>
    </location>
</feature>
<dbReference type="PANTHER" id="PTHR11076:SF33">
    <property type="entry name" value="DNA POLYMERASE KAPPA"/>
    <property type="match status" value="1"/>
</dbReference>
<dbReference type="EMBL" id="LRBV02000007">
    <property type="status" value="NOT_ANNOTATED_CDS"/>
    <property type="molecule type" value="Genomic_DNA"/>
</dbReference>
<feature type="domain" description="UBZ3-type" evidence="8">
    <location>
        <begin position="190"/>
        <end position="227"/>
    </location>
</feature>
<evidence type="ECO:0000259" key="8">
    <source>
        <dbReference type="PROSITE" id="PS51907"/>
    </source>
</evidence>
<evidence type="ECO:0000256" key="5">
    <source>
        <dbReference type="ARBA" id="ARBA00023204"/>
    </source>
</evidence>
<evidence type="ECO:0000256" key="3">
    <source>
        <dbReference type="ARBA" id="ARBA00022723"/>
    </source>
</evidence>
<dbReference type="GO" id="GO:0003887">
    <property type="term" value="F:DNA-directed DNA polymerase activity"/>
    <property type="evidence" value="ECO:0007669"/>
    <property type="project" value="TreeGrafter"/>
</dbReference>
<comment type="subcellular location">
    <subcellularLocation>
        <location evidence="1">Nucleus</location>
    </subcellularLocation>
</comment>
<keyword evidence="4" id="KW-0227">DNA damage</keyword>
<dbReference type="EnsemblPlants" id="QL07p014111:mrna">
    <property type="protein sequence ID" value="QL07p014111:mrna"/>
    <property type="gene ID" value="QL07p014111"/>
</dbReference>
<evidence type="ECO:0000256" key="6">
    <source>
        <dbReference type="ARBA" id="ARBA00023242"/>
    </source>
</evidence>
<protein>
    <recommendedName>
        <fullName evidence="8">UBZ3-type domain-containing protein</fullName>
    </recommendedName>
</protein>
<dbReference type="PANTHER" id="PTHR11076">
    <property type="entry name" value="DNA REPAIR POLYMERASE UMUC / TRANSFERASE FAMILY MEMBER"/>
    <property type="match status" value="1"/>
</dbReference>
<dbReference type="InParanoid" id="A0A7N2M349"/>
<dbReference type="AlphaFoldDB" id="A0A7N2M349"/>
<dbReference type="PROSITE" id="PS51907">
    <property type="entry name" value="ZF_UBZ3"/>
    <property type="match status" value="1"/>
</dbReference>
<keyword evidence="2" id="KW-0808">Transferase</keyword>
<name>A0A7N2M349_QUELO</name>
<dbReference type="GO" id="GO:0005634">
    <property type="term" value="C:nucleus"/>
    <property type="evidence" value="ECO:0007669"/>
    <property type="project" value="UniProtKB-SubCell"/>
</dbReference>
<dbReference type="GO" id="GO:0046872">
    <property type="term" value="F:metal ion binding"/>
    <property type="evidence" value="ECO:0007669"/>
    <property type="project" value="UniProtKB-KW"/>
</dbReference>
<proteinExistence type="predicted"/>
<dbReference type="Proteomes" id="UP000594261">
    <property type="component" value="Chromosome 7"/>
</dbReference>
<evidence type="ECO:0000313" key="9">
    <source>
        <dbReference type="EnsemblPlants" id="QL07p014111:mrna"/>
    </source>
</evidence>
<evidence type="ECO:0000313" key="10">
    <source>
        <dbReference type="Proteomes" id="UP000594261"/>
    </source>
</evidence>
<reference evidence="9" key="2">
    <citation type="submission" date="2021-01" db="UniProtKB">
        <authorList>
            <consortium name="EnsemblPlants"/>
        </authorList>
    </citation>
    <scope>IDENTIFICATION</scope>
</reference>
<evidence type="ECO:0000256" key="7">
    <source>
        <dbReference type="SAM" id="MobiDB-lite"/>
    </source>
</evidence>